<dbReference type="PANTHER" id="PTHR38480">
    <property type="entry name" value="SLR0254 PROTEIN"/>
    <property type="match status" value="1"/>
</dbReference>
<feature type="domain" description="RDD" evidence="6">
    <location>
        <begin position="18"/>
        <end position="142"/>
    </location>
</feature>
<evidence type="ECO:0000256" key="1">
    <source>
        <dbReference type="ARBA" id="ARBA00004141"/>
    </source>
</evidence>
<organism evidence="7 8">
    <name type="scientific">Mucilaginibacter hurinus</name>
    <dbReference type="NCBI Taxonomy" id="2201324"/>
    <lineage>
        <taxon>Bacteria</taxon>
        <taxon>Pseudomonadati</taxon>
        <taxon>Bacteroidota</taxon>
        <taxon>Sphingobacteriia</taxon>
        <taxon>Sphingobacteriales</taxon>
        <taxon>Sphingobacteriaceae</taxon>
        <taxon>Mucilaginibacter</taxon>
    </lineage>
</organism>
<accession>A0A367GM08</accession>
<evidence type="ECO:0000256" key="5">
    <source>
        <dbReference type="SAM" id="Phobius"/>
    </source>
</evidence>
<proteinExistence type="predicted"/>
<evidence type="ECO:0000256" key="2">
    <source>
        <dbReference type="ARBA" id="ARBA00022692"/>
    </source>
</evidence>
<evidence type="ECO:0000313" key="7">
    <source>
        <dbReference type="EMBL" id="RCH53723.1"/>
    </source>
</evidence>
<name>A0A367GM08_9SPHI</name>
<dbReference type="RefSeq" id="WP_114006293.1">
    <property type="nucleotide sequence ID" value="NZ_QGDC01000010.1"/>
</dbReference>
<dbReference type="EMBL" id="QGDC01000010">
    <property type="protein sequence ID" value="RCH53723.1"/>
    <property type="molecule type" value="Genomic_DNA"/>
</dbReference>
<evidence type="ECO:0000313" key="8">
    <source>
        <dbReference type="Proteomes" id="UP000253209"/>
    </source>
</evidence>
<comment type="caution">
    <text evidence="7">The sequence shown here is derived from an EMBL/GenBank/DDBJ whole genome shotgun (WGS) entry which is preliminary data.</text>
</comment>
<keyword evidence="3 5" id="KW-1133">Transmembrane helix</keyword>
<reference evidence="7 8" key="1">
    <citation type="submission" date="2018-05" db="EMBL/GenBank/DDBJ databases">
        <title>Mucilaginibacter hurinus sp. nov., isolated from briquette warehouse soil.</title>
        <authorList>
            <person name="Choi L."/>
        </authorList>
    </citation>
    <scope>NUCLEOTIDE SEQUENCE [LARGE SCALE GENOMIC DNA]</scope>
    <source>
        <strain evidence="7 8">ZR32</strain>
    </source>
</reference>
<dbReference type="InterPro" id="IPR010432">
    <property type="entry name" value="RDD"/>
</dbReference>
<keyword evidence="4 5" id="KW-0472">Membrane</keyword>
<protein>
    <submittedName>
        <fullName evidence="7">RDD family protein</fullName>
    </submittedName>
</protein>
<feature type="transmembrane region" description="Helical" evidence="5">
    <location>
        <begin position="29"/>
        <end position="49"/>
    </location>
</feature>
<dbReference type="Proteomes" id="UP000253209">
    <property type="component" value="Unassembled WGS sequence"/>
</dbReference>
<dbReference type="Pfam" id="PF06271">
    <property type="entry name" value="RDD"/>
    <property type="match status" value="1"/>
</dbReference>
<evidence type="ECO:0000259" key="6">
    <source>
        <dbReference type="Pfam" id="PF06271"/>
    </source>
</evidence>
<evidence type="ECO:0000256" key="4">
    <source>
        <dbReference type="ARBA" id="ARBA00023136"/>
    </source>
</evidence>
<sequence length="243" mass="27234">MGTVTIQTTQNIGIDYEVAGLGERVVATVIDYGIFIVSMIFGLFLMAAIDNRSTMVVLMIIWVILYVFYDLACETLFNGQSLGKRVMKIRVISLDGARPSFSQYLMRWLFRIVDFGISSGAVALICTACTKNVQRVGDIVAGTTLIKTEPRTQIQNLVFTPANDDYQPVFNEVVQLTDNDIALVSEVLNNYYKTGNTVIVFNMAERLKKLLNVQPPATMDDMHFLQTIVRDYSHMVSANDFTI</sequence>
<keyword evidence="8" id="KW-1185">Reference proteome</keyword>
<dbReference type="OrthoDB" id="9814143at2"/>
<evidence type="ECO:0000256" key="3">
    <source>
        <dbReference type="ARBA" id="ARBA00022989"/>
    </source>
</evidence>
<dbReference type="GO" id="GO:0016020">
    <property type="term" value="C:membrane"/>
    <property type="evidence" value="ECO:0007669"/>
    <property type="project" value="UniProtKB-SubCell"/>
</dbReference>
<comment type="subcellular location">
    <subcellularLocation>
        <location evidence="1">Membrane</location>
        <topology evidence="1">Multi-pass membrane protein</topology>
    </subcellularLocation>
</comment>
<dbReference type="PANTHER" id="PTHR38480:SF1">
    <property type="entry name" value="SLR0254 PROTEIN"/>
    <property type="match status" value="1"/>
</dbReference>
<keyword evidence="2 5" id="KW-0812">Transmembrane</keyword>
<gene>
    <name evidence="7" type="ORF">DJ568_15910</name>
</gene>
<dbReference type="AlphaFoldDB" id="A0A367GM08"/>
<feature type="transmembrane region" description="Helical" evidence="5">
    <location>
        <begin position="55"/>
        <end position="77"/>
    </location>
</feature>